<accession>K2AVH7</accession>
<gene>
    <name evidence="1" type="ORF">ACD_49C00077G0015</name>
</gene>
<evidence type="ECO:0000313" key="1">
    <source>
        <dbReference type="EMBL" id="EKD65887.1"/>
    </source>
</evidence>
<protein>
    <recommendedName>
        <fullName evidence="2">YcfA family protein</fullName>
    </recommendedName>
</protein>
<dbReference type="InterPro" id="IPR038570">
    <property type="entry name" value="HicA_sf"/>
</dbReference>
<dbReference type="AlphaFoldDB" id="K2AVH7"/>
<dbReference type="EMBL" id="AMFJ01021663">
    <property type="protein sequence ID" value="EKD65887.1"/>
    <property type="molecule type" value="Genomic_DNA"/>
</dbReference>
<reference evidence="1" key="1">
    <citation type="journal article" date="2012" name="Science">
        <title>Fermentation, hydrogen, and sulfur metabolism in multiple uncultivated bacterial phyla.</title>
        <authorList>
            <person name="Wrighton K.C."/>
            <person name="Thomas B.C."/>
            <person name="Sharon I."/>
            <person name="Miller C.S."/>
            <person name="Castelle C.J."/>
            <person name="VerBerkmoes N.C."/>
            <person name="Wilkins M.J."/>
            <person name="Hettich R.L."/>
            <person name="Lipton M.S."/>
            <person name="Williams K.H."/>
            <person name="Long P.E."/>
            <person name="Banfield J.F."/>
        </authorList>
    </citation>
    <scope>NUCLEOTIDE SEQUENCE [LARGE SCALE GENOMIC DNA]</scope>
</reference>
<proteinExistence type="predicted"/>
<dbReference type="SUPFAM" id="SSF54786">
    <property type="entry name" value="YcfA/nrd intein domain"/>
    <property type="match status" value="1"/>
</dbReference>
<organism evidence="1">
    <name type="scientific">uncultured bacterium</name>
    <name type="common">gcode 4</name>
    <dbReference type="NCBI Taxonomy" id="1234023"/>
    <lineage>
        <taxon>Bacteria</taxon>
        <taxon>environmental samples</taxon>
    </lineage>
</organism>
<name>K2AVH7_9BACT</name>
<sequence>MVKSNYKYISWKEFIKKLNVIFWVEILSQKWSHIKIKLKSNWIKTIIPNHKELAYWTFSWILSQLRINEEEFLKIM</sequence>
<dbReference type="Gene3D" id="3.30.920.30">
    <property type="entry name" value="Hypothetical protein"/>
    <property type="match status" value="1"/>
</dbReference>
<evidence type="ECO:0008006" key="2">
    <source>
        <dbReference type="Google" id="ProtNLM"/>
    </source>
</evidence>
<comment type="caution">
    <text evidence="1">The sequence shown here is derived from an EMBL/GenBank/DDBJ whole genome shotgun (WGS) entry which is preliminary data.</text>
</comment>